<reference evidence="1" key="1">
    <citation type="submission" date="2019-04" db="EMBL/GenBank/DDBJ databases">
        <title>Microbes associate with the intestines of laboratory mice.</title>
        <authorList>
            <person name="Navarre W."/>
            <person name="Wong E."/>
            <person name="Huang K.C."/>
            <person name="Tropini C."/>
            <person name="Ng K."/>
            <person name="Yu B."/>
        </authorList>
    </citation>
    <scope>NUCLEOTIDE SEQUENCE</scope>
    <source>
        <strain evidence="1">NM86_A22</strain>
    </source>
</reference>
<protein>
    <submittedName>
        <fullName evidence="1">Two pore domain potassium channel family protein</fullName>
    </submittedName>
</protein>
<keyword evidence="1" id="KW-0407">Ion channel</keyword>
<keyword evidence="1" id="KW-0406">Ion transport</keyword>
<evidence type="ECO:0000313" key="1">
    <source>
        <dbReference type="EMBL" id="THG51864.1"/>
    </source>
</evidence>
<keyword evidence="1" id="KW-0813">Transport</keyword>
<dbReference type="EMBL" id="SSTG01000053">
    <property type="protein sequence ID" value="THG51864.1"/>
    <property type="molecule type" value="Genomic_DNA"/>
</dbReference>
<dbReference type="Proteomes" id="UP000305401">
    <property type="component" value="Unassembled WGS sequence"/>
</dbReference>
<accession>A0AC61S5D8</accession>
<gene>
    <name evidence="1" type="ORF">E5990_05645</name>
</gene>
<sequence>MSSNATPNIPATTNLRKKHEERFRHTGRIIVSIMNFIVLVLSVLLIVYISIDTFEDKQLLENHHYMTFQLWVCIFFILDFFVCLIFAERKWRFVGHRLAFLLLSIPYLNIISILNIPLSSDALYFIRFIPLMRGALALSIVIGYMSSNAVTSLFMSYLSIMLLLVYFCSLIFFQREHPVNPDVQTYWTALWWAMMNMSTVGCNVNPITVAGKITAVILPVSGMIIFPLFTVYLTDFVSRSVKKAKDTAHDDSGNKAES</sequence>
<proteinExistence type="predicted"/>
<organism evidence="1 2">
    <name type="scientific">Muribaculum caecicola</name>
    <dbReference type="NCBI Taxonomy" id="3038144"/>
    <lineage>
        <taxon>Bacteria</taxon>
        <taxon>Pseudomonadati</taxon>
        <taxon>Bacteroidota</taxon>
        <taxon>Bacteroidia</taxon>
        <taxon>Bacteroidales</taxon>
        <taxon>Muribaculaceae</taxon>
        <taxon>Muribaculum</taxon>
    </lineage>
</organism>
<keyword evidence="2" id="KW-1185">Reference proteome</keyword>
<evidence type="ECO:0000313" key="2">
    <source>
        <dbReference type="Proteomes" id="UP000305401"/>
    </source>
</evidence>
<name>A0AC61S5D8_9BACT</name>
<comment type="caution">
    <text evidence="1">The sequence shown here is derived from an EMBL/GenBank/DDBJ whole genome shotgun (WGS) entry which is preliminary data.</text>
</comment>